<organism evidence="2 3">
    <name type="scientific">Campylobacter corcagiensis</name>
    <dbReference type="NCBI Taxonomy" id="1448857"/>
    <lineage>
        <taxon>Bacteria</taxon>
        <taxon>Pseudomonadati</taxon>
        <taxon>Campylobacterota</taxon>
        <taxon>Epsilonproteobacteria</taxon>
        <taxon>Campylobacterales</taxon>
        <taxon>Campylobacteraceae</taxon>
        <taxon>Campylobacter</taxon>
    </lineage>
</organism>
<dbReference type="EMBL" id="CP063078">
    <property type="protein sequence ID" value="QOQ86569.1"/>
    <property type="molecule type" value="Genomic_DNA"/>
</dbReference>
<dbReference type="PANTHER" id="PTHR43707:SF1">
    <property type="entry name" value="HISTIDINE--TRNA LIGASE, MITOCHONDRIAL-RELATED"/>
    <property type="match status" value="1"/>
</dbReference>
<sequence length="281" mass="31943">MHNLDHEIPNGSKLYFGKSAKLKRELENLAASTLLKSGFDEIVTPYFSYHQHLSVKKDQILSFKDSLNNDLALRADSTVDVARIILKRLKSENLNRIFYIQPIFRYPSKEQYQIGAELIGEQNLSKCLDVVSEIFAKFNLKASIQISNIEIPHKVCEILNLPISVFEKGDINALTKLNLEWLNALLWLSDTSDLERVKALVPQPLKPMLDSLAALAKGRDMVCLSPLYYSKMRYYDGLFFRFIDKNDILCSGGDYEIDALKSSGFAIMSDAVIEKILEKRG</sequence>
<dbReference type="InterPro" id="IPR004516">
    <property type="entry name" value="HisRS/HisZ"/>
</dbReference>
<dbReference type="NCBIfam" id="NF008946">
    <property type="entry name" value="PRK12293.1"/>
    <property type="match status" value="1"/>
</dbReference>
<name>A0A7M1LDC6_9BACT</name>
<dbReference type="Gene3D" id="3.30.930.10">
    <property type="entry name" value="Bira Bifunctional Protein, Domain 2"/>
    <property type="match status" value="1"/>
</dbReference>
<dbReference type="Pfam" id="PF13393">
    <property type="entry name" value="tRNA-synt_His"/>
    <property type="match status" value="1"/>
</dbReference>
<dbReference type="InterPro" id="IPR045864">
    <property type="entry name" value="aa-tRNA-synth_II/BPL/LPL"/>
</dbReference>
<evidence type="ECO:0000259" key="1">
    <source>
        <dbReference type="Pfam" id="PF13393"/>
    </source>
</evidence>
<gene>
    <name evidence="2" type="ORF">IMC76_04875</name>
</gene>
<dbReference type="SUPFAM" id="SSF55681">
    <property type="entry name" value="Class II aaRS and biotin synthetases"/>
    <property type="match status" value="1"/>
</dbReference>
<dbReference type="GO" id="GO:0016757">
    <property type="term" value="F:glycosyltransferase activity"/>
    <property type="evidence" value="ECO:0007669"/>
    <property type="project" value="UniProtKB-KW"/>
</dbReference>
<dbReference type="InterPro" id="IPR041715">
    <property type="entry name" value="HisRS-like_core"/>
</dbReference>
<keyword evidence="2" id="KW-0808">Transferase</keyword>
<proteinExistence type="predicted"/>
<protein>
    <submittedName>
        <fullName evidence="2">ATP phosphoribosyltransferase regulatory subunit</fullName>
    </submittedName>
</protein>
<dbReference type="RefSeq" id="WP_025802773.1">
    <property type="nucleotide sequence ID" value="NZ_CP053842.1"/>
</dbReference>
<dbReference type="OrthoDB" id="5342252at2"/>
<keyword evidence="2" id="KW-0328">Glycosyltransferase</keyword>
<accession>A0A7M1LDC6</accession>
<dbReference type="GO" id="GO:0004821">
    <property type="term" value="F:histidine-tRNA ligase activity"/>
    <property type="evidence" value="ECO:0007669"/>
    <property type="project" value="TreeGrafter"/>
</dbReference>
<keyword evidence="3" id="KW-1185">Reference proteome</keyword>
<dbReference type="GO" id="GO:0005737">
    <property type="term" value="C:cytoplasm"/>
    <property type="evidence" value="ECO:0007669"/>
    <property type="project" value="InterPro"/>
</dbReference>
<dbReference type="PANTHER" id="PTHR43707">
    <property type="entry name" value="HISTIDYL-TRNA SYNTHETASE"/>
    <property type="match status" value="1"/>
</dbReference>
<dbReference type="Proteomes" id="UP000594749">
    <property type="component" value="Chromosome"/>
</dbReference>
<reference evidence="2 3" key="1">
    <citation type="submission" date="2020-10" db="EMBL/GenBank/DDBJ databases">
        <title>Campylobacter and Helicobacter PacBio genomes.</title>
        <authorList>
            <person name="Lane C."/>
        </authorList>
    </citation>
    <scope>NUCLEOTIDE SEQUENCE [LARGE SCALE GENOMIC DNA]</scope>
    <source>
        <strain evidence="2 3">2016D-0077</strain>
    </source>
</reference>
<dbReference type="GO" id="GO:0006427">
    <property type="term" value="P:histidyl-tRNA aminoacylation"/>
    <property type="evidence" value="ECO:0007669"/>
    <property type="project" value="TreeGrafter"/>
</dbReference>
<evidence type="ECO:0000313" key="2">
    <source>
        <dbReference type="EMBL" id="QOQ86569.1"/>
    </source>
</evidence>
<evidence type="ECO:0000313" key="3">
    <source>
        <dbReference type="Proteomes" id="UP000594749"/>
    </source>
</evidence>
<feature type="domain" description="Class II Histidinyl-tRNA synthetase (HisRS)-like catalytic core" evidence="1">
    <location>
        <begin position="20"/>
        <end position="268"/>
    </location>
</feature>
<dbReference type="AlphaFoldDB" id="A0A7M1LDC6"/>